<dbReference type="Proteomes" id="UP000053820">
    <property type="component" value="Unassembled WGS sequence"/>
</dbReference>
<protein>
    <recommendedName>
        <fullName evidence="1">F-box domain-containing protein</fullName>
    </recommendedName>
</protein>
<reference evidence="2 3" key="1">
    <citation type="submission" date="2014-04" db="EMBL/GenBank/DDBJ databases">
        <title>Evolutionary Origins and Diversification of the Mycorrhizal Mutualists.</title>
        <authorList>
            <consortium name="DOE Joint Genome Institute"/>
            <consortium name="Mycorrhizal Genomics Consortium"/>
            <person name="Kohler A."/>
            <person name="Kuo A."/>
            <person name="Nagy L.G."/>
            <person name="Floudas D."/>
            <person name="Copeland A."/>
            <person name="Barry K.W."/>
            <person name="Cichocki N."/>
            <person name="Veneault-Fourrey C."/>
            <person name="LaButti K."/>
            <person name="Lindquist E.A."/>
            <person name="Lipzen A."/>
            <person name="Lundell T."/>
            <person name="Morin E."/>
            <person name="Murat C."/>
            <person name="Riley R."/>
            <person name="Ohm R."/>
            <person name="Sun H."/>
            <person name="Tunlid A."/>
            <person name="Henrissat B."/>
            <person name="Grigoriev I.V."/>
            <person name="Hibbett D.S."/>
            <person name="Martin F."/>
        </authorList>
    </citation>
    <scope>NUCLEOTIDE SEQUENCE [LARGE SCALE GENOMIC DNA]</scope>
    <source>
        <strain evidence="2 3">MD-312</strain>
    </source>
</reference>
<dbReference type="OrthoDB" id="2670279at2759"/>
<feature type="domain" description="F-box" evidence="1">
    <location>
        <begin position="84"/>
        <end position="107"/>
    </location>
</feature>
<dbReference type="Gene3D" id="1.20.1280.50">
    <property type="match status" value="1"/>
</dbReference>
<evidence type="ECO:0000313" key="3">
    <source>
        <dbReference type="Proteomes" id="UP000053820"/>
    </source>
</evidence>
<dbReference type="Pfam" id="PF12937">
    <property type="entry name" value="F-box-like"/>
    <property type="match status" value="1"/>
</dbReference>
<dbReference type="AlphaFoldDB" id="A0A0C9WG57"/>
<name>A0A0C9WG57_9AGAM</name>
<organism evidence="2 3">
    <name type="scientific">Hydnomerulius pinastri MD-312</name>
    <dbReference type="NCBI Taxonomy" id="994086"/>
    <lineage>
        <taxon>Eukaryota</taxon>
        <taxon>Fungi</taxon>
        <taxon>Dikarya</taxon>
        <taxon>Basidiomycota</taxon>
        <taxon>Agaricomycotina</taxon>
        <taxon>Agaricomycetes</taxon>
        <taxon>Agaricomycetidae</taxon>
        <taxon>Boletales</taxon>
        <taxon>Boletales incertae sedis</taxon>
        <taxon>Leucogyrophana</taxon>
    </lineage>
</organism>
<gene>
    <name evidence="2" type="ORF">HYDPIDRAFT_28202</name>
</gene>
<sequence length="272" mass="30939">MIGGAAKEVELTQLKSRIRTAGLELTAMQARVQELEDALKTPYINILVDEVLSTIFDMVVASSRLHPDSWRYSQKRNAERRPELTLSHVCRRWREIATDNSSLWAQIIIFPAQSEDLHNLYLERSRDRSLNVHVSFKDTAYTLRLDRLQRTLEQTIALAGPCSGLEIAPNNYCEHWSSLYPALTQTEAPHLKELILGRGLTNSSIGDTPLFNGRLPVLNVLQAHDVPPTLLRPLLDAPQLTSLTLRWNFTKQSYTLNSDPSGFSYNEYRRAL</sequence>
<evidence type="ECO:0000259" key="1">
    <source>
        <dbReference type="Pfam" id="PF12937"/>
    </source>
</evidence>
<evidence type="ECO:0000313" key="2">
    <source>
        <dbReference type="EMBL" id="KIJ64847.1"/>
    </source>
</evidence>
<dbReference type="InterPro" id="IPR001810">
    <property type="entry name" value="F-box_dom"/>
</dbReference>
<dbReference type="EMBL" id="KN839845">
    <property type="protein sequence ID" value="KIJ64847.1"/>
    <property type="molecule type" value="Genomic_DNA"/>
</dbReference>
<dbReference type="HOGENOM" id="CLU_1023291_0_0_1"/>
<keyword evidence="3" id="KW-1185">Reference proteome</keyword>
<proteinExistence type="predicted"/>
<accession>A0A0C9WG57</accession>